<feature type="transmembrane region" description="Helical" evidence="5">
    <location>
        <begin position="315"/>
        <end position="335"/>
    </location>
</feature>
<evidence type="ECO:0000256" key="3">
    <source>
        <dbReference type="ARBA" id="ARBA00022989"/>
    </source>
</evidence>
<feature type="transmembrane region" description="Helical" evidence="5">
    <location>
        <begin position="286"/>
        <end position="309"/>
    </location>
</feature>
<comment type="caution">
    <text evidence="6">The sequence shown here is derived from an EMBL/GenBank/DDBJ whole genome shotgun (WGS) entry which is preliminary data.</text>
</comment>
<feature type="transmembrane region" description="Helical" evidence="5">
    <location>
        <begin position="389"/>
        <end position="408"/>
    </location>
</feature>
<evidence type="ECO:0000256" key="2">
    <source>
        <dbReference type="ARBA" id="ARBA00022692"/>
    </source>
</evidence>
<dbReference type="PANTHER" id="PTHR10283:SF82">
    <property type="entry name" value="SOLUTE CARRIER FAMILY 13 MEMBER 2"/>
    <property type="match status" value="1"/>
</dbReference>
<comment type="subcellular location">
    <subcellularLocation>
        <location evidence="1">Membrane</location>
        <topology evidence="1">Multi-pass membrane protein</topology>
    </subcellularLocation>
</comment>
<dbReference type="GO" id="GO:0008514">
    <property type="term" value="F:organic anion transmembrane transporter activity"/>
    <property type="evidence" value="ECO:0007669"/>
    <property type="project" value="UniProtKB-ARBA"/>
</dbReference>
<dbReference type="GO" id="GO:1905039">
    <property type="term" value="P:carboxylic acid transmembrane transport"/>
    <property type="evidence" value="ECO:0007669"/>
    <property type="project" value="UniProtKB-ARBA"/>
</dbReference>
<feature type="transmembrane region" description="Helical" evidence="5">
    <location>
        <begin position="228"/>
        <end position="249"/>
    </location>
</feature>
<proteinExistence type="predicted"/>
<reference evidence="6 7" key="1">
    <citation type="submission" date="2017-09" db="EMBL/GenBank/DDBJ databases">
        <title>Paracoccus alkalisoli sp. nov., isolated from saline alkaline soil.</title>
        <authorList>
            <person name="Dong X."/>
            <person name="Zhang G."/>
        </authorList>
    </citation>
    <scope>NUCLEOTIDE SEQUENCE [LARGE SCALE GENOMIC DNA]</scope>
    <source>
        <strain evidence="6 7">WN007</strain>
    </source>
</reference>
<keyword evidence="2 5" id="KW-0812">Transmembrane</keyword>
<evidence type="ECO:0000256" key="1">
    <source>
        <dbReference type="ARBA" id="ARBA00004141"/>
    </source>
</evidence>
<protein>
    <submittedName>
        <fullName evidence="6">Anion transporter</fullName>
    </submittedName>
</protein>
<dbReference type="GO" id="GO:0005886">
    <property type="term" value="C:plasma membrane"/>
    <property type="evidence" value="ECO:0007669"/>
    <property type="project" value="TreeGrafter"/>
</dbReference>
<dbReference type="OrthoDB" id="9766267at2"/>
<feature type="transmembrane region" description="Helical" evidence="5">
    <location>
        <begin position="439"/>
        <end position="466"/>
    </location>
</feature>
<feature type="transmembrane region" description="Helical" evidence="5">
    <location>
        <begin position="478"/>
        <end position="500"/>
    </location>
</feature>
<keyword evidence="7" id="KW-1185">Reference proteome</keyword>
<feature type="transmembrane region" description="Helical" evidence="5">
    <location>
        <begin position="182"/>
        <end position="208"/>
    </location>
</feature>
<keyword evidence="3 5" id="KW-1133">Transmembrane helix</keyword>
<name>A0A2A2GKV4_9RHOB</name>
<sequence length="504" mass="52793">MMWFLRALGVVVAVVVHALLGAQPDLTPDARAVAGILALMAVWWMTEAVPLPVTSLLPIVLIPALTRQSVGQTAAPYASSTIFLFLGGFLIAIAMEKWNLHLRIALLTLRRVGLQPRRMVLGLMLATAFLSMWVSNTATALMMLPIATSVLALVLERSGRAADAQALAAGASITASVGDRNIANFGVCIVLAVAWSASIGGIGTLIGSPPNAILAGYAAETLEREISFVRWMMIGVPLALVFVLVGWVLMTRVMYRFDLPEIPGGRGLIDAQIRDLGPLSQGERMVLLVFLGAAFFWTVPSILASVPALRAAAPWLGSFDDTATAIAAGILLFILPGRGRTQMLLDWKDAEEGLPWGVLLLFGGGLSLAAAVSSTGLDAWFGQRVSGLGSLPTVWVVVALVAIVVMITEIASNTAMAATIIPILGAVAPGIGIDPLLLLVPATLALSLAFMLPVGTPPNAIVFATGRVTMAQMVRGGVLMNTVSVLLITLAVYLLGPIAMGVAF</sequence>
<dbReference type="PANTHER" id="PTHR10283">
    <property type="entry name" value="SOLUTE CARRIER FAMILY 13 MEMBER"/>
    <property type="match status" value="1"/>
</dbReference>
<feature type="transmembrane region" description="Helical" evidence="5">
    <location>
        <begin position="32"/>
        <end position="62"/>
    </location>
</feature>
<gene>
    <name evidence="6" type="ORF">CK240_08260</name>
</gene>
<dbReference type="InterPro" id="IPR001898">
    <property type="entry name" value="SLC13A/DASS"/>
</dbReference>
<organism evidence="6 7">
    <name type="scientific">Paracoccus salipaludis</name>
    <dbReference type="NCBI Taxonomy" id="2032623"/>
    <lineage>
        <taxon>Bacteria</taxon>
        <taxon>Pseudomonadati</taxon>
        <taxon>Pseudomonadota</taxon>
        <taxon>Alphaproteobacteria</taxon>
        <taxon>Rhodobacterales</taxon>
        <taxon>Paracoccaceae</taxon>
        <taxon>Paracoccus</taxon>
    </lineage>
</organism>
<dbReference type="Pfam" id="PF00939">
    <property type="entry name" value="Na_sulph_symp"/>
    <property type="match status" value="1"/>
</dbReference>
<evidence type="ECO:0000313" key="7">
    <source>
        <dbReference type="Proteomes" id="UP000218023"/>
    </source>
</evidence>
<feature type="transmembrane region" description="Helical" evidence="5">
    <location>
        <begin position="356"/>
        <end position="377"/>
    </location>
</feature>
<evidence type="ECO:0000256" key="5">
    <source>
        <dbReference type="SAM" id="Phobius"/>
    </source>
</evidence>
<feature type="transmembrane region" description="Helical" evidence="5">
    <location>
        <begin position="74"/>
        <end position="95"/>
    </location>
</feature>
<dbReference type="EMBL" id="NSJZ01000005">
    <property type="protein sequence ID" value="PAU97597.1"/>
    <property type="molecule type" value="Genomic_DNA"/>
</dbReference>
<keyword evidence="4 5" id="KW-0472">Membrane</keyword>
<dbReference type="NCBIfam" id="TIGR00785">
    <property type="entry name" value="dass"/>
    <property type="match status" value="1"/>
</dbReference>
<evidence type="ECO:0000313" key="6">
    <source>
        <dbReference type="EMBL" id="PAU97597.1"/>
    </source>
</evidence>
<dbReference type="Proteomes" id="UP000218023">
    <property type="component" value="Unassembled WGS sequence"/>
</dbReference>
<dbReference type="AlphaFoldDB" id="A0A2A2GKV4"/>
<accession>A0A2A2GKV4</accession>
<feature type="transmembrane region" description="Helical" evidence="5">
    <location>
        <begin position="415"/>
        <end position="433"/>
    </location>
</feature>
<evidence type="ECO:0000256" key="4">
    <source>
        <dbReference type="ARBA" id="ARBA00023136"/>
    </source>
</evidence>